<dbReference type="OrthoDB" id="5801455at2"/>
<reference evidence="2" key="1">
    <citation type="submission" date="2016-08" db="EMBL/GenBank/DDBJ databases">
        <authorList>
            <person name="Merda D."/>
            <person name="Briand M."/>
            <person name="Taghouti G."/>
            <person name="Carrere S."/>
            <person name="Gouzy J."/>
            <person name="Portier P."/>
            <person name="Jacques M.-A."/>
            <person name="Fischer-Le Saux M."/>
        </authorList>
    </citation>
    <scope>NUCLEOTIDE SEQUENCE [LARGE SCALE GENOMIC DNA]</scope>
    <source>
        <strain evidence="2">CFBP1156</strain>
    </source>
</reference>
<dbReference type="SUPFAM" id="SSF54427">
    <property type="entry name" value="NTF2-like"/>
    <property type="match status" value="1"/>
</dbReference>
<dbReference type="AlphaFoldDB" id="A0A2S7EVM3"/>
<evidence type="ECO:0000313" key="1">
    <source>
        <dbReference type="EMBL" id="PPU97204.1"/>
    </source>
</evidence>
<dbReference type="InterPro" id="IPR032710">
    <property type="entry name" value="NTF2-like_dom_sf"/>
</dbReference>
<sequence>MLLLAVPGCQRDSAQQRLRKDIAAMQEAVEEHRLRDAMAMVADDFAGEAGMDRAALHNLVCAQFLANGRIGANTGPLSIQLRGDDATVRFDALVSGGDGRLVPERMQRYAVVAGWRAQDGRWRLRHAQWSVAP</sequence>
<proteinExistence type="predicted"/>
<name>A0A2S7EVM3_9XANT</name>
<protein>
    <recommendedName>
        <fullName evidence="3">Nuclear transport factor 2 family protein</fullName>
    </recommendedName>
</protein>
<organism evidence="1 2">
    <name type="scientific">Xanthomonas hyacinthi</name>
    <dbReference type="NCBI Taxonomy" id="56455"/>
    <lineage>
        <taxon>Bacteria</taxon>
        <taxon>Pseudomonadati</taxon>
        <taxon>Pseudomonadota</taxon>
        <taxon>Gammaproteobacteria</taxon>
        <taxon>Lysobacterales</taxon>
        <taxon>Lysobacteraceae</taxon>
        <taxon>Xanthomonas</taxon>
    </lineage>
</organism>
<dbReference type="EMBL" id="MDEG01000010">
    <property type="protein sequence ID" value="PPU97204.1"/>
    <property type="molecule type" value="Genomic_DNA"/>
</dbReference>
<keyword evidence="2" id="KW-1185">Reference proteome</keyword>
<dbReference type="RefSeq" id="WP_046979560.1">
    <property type="nucleotide sequence ID" value="NZ_CP043476.1"/>
</dbReference>
<evidence type="ECO:0000313" key="2">
    <source>
        <dbReference type="Proteomes" id="UP000238261"/>
    </source>
</evidence>
<dbReference type="Gene3D" id="3.10.450.50">
    <property type="match status" value="1"/>
</dbReference>
<evidence type="ECO:0008006" key="3">
    <source>
        <dbReference type="Google" id="ProtNLM"/>
    </source>
</evidence>
<gene>
    <name evidence="1" type="ORF">XhyaCFBP1156_12690</name>
</gene>
<dbReference type="Proteomes" id="UP000238261">
    <property type="component" value="Unassembled WGS sequence"/>
</dbReference>
<comment type="caution">
    <text evidence="1">The sequence shown here is derived from an EMBL/GenBank/DDBJ whole genome shotgun (WGS) entry which is preliminary data.</text>
</comment>
<accession>A0A2S7EVM3</accession>